<comment type="pathway">
    <text evidence="3 9">Carbohydrate metabolism; pentose and glucuronate interconversion.</text>
</comment>
<comment type="similarity">
    <text evidence="4 9">Belongs to the mannonate dehydratase family.</text>
</comment>
<dbReference type="GO" id="GO:0008198">
    <property type="term" value="F:ferrous iron binding"/>
    <property type="evidence" value="ECO:0007669"/>
    <property type="project" value="TreeGrafter"/>
</dbReference>
<dbReference type="GO" id="GO:0008927">
    <property type="term" value="F:mannonate dehydratase activity"/>
    <property type="evidence" value="ECO:0007669"/>
    <property type="project" value="UniProtKB-UniRule"/>
</dbReference>
<dbReference type="SUPFAM" id="SSF51658">
    <property type="entry name" value="Xylose isomerase-like"/>
    <property type="match status" value="1"/>
</dbReference>
<evidence type="ECO:0000256" key="2">
    <source>
        <dbReference type="ARBA" id="ARBA00002713"/>
    </source>
</evidence>
<accession>A0A2T1A7B5</accession>
<dbReference type="RefSeq" id="WP_106165498.1">
    <property type="nucleotide sequence ID" value="NZ_PVUF01000024.1"/>
</dbReference>
<evidence type="ECO:0000256" key="9">
    <source>
        <dbReference type="HAMAP-Rule" id="MF_00106"/>
    </source>
</evidence>
<evidence type="ECO:0000313" key="10">
    <source>
        <dbReference type="EMBL" id="PRZ44480.1"/>
    </source>
</evidence>
<dbReference type="Proteomes" id="UP000237718">
    <property type="component" value="Unassembled WGS sequence"/>
</dbReference>
<keyword evidence="7 9" id="KW-0464">Manganese</keyword>
<evidence type="ECO:0000256" key="5">
    <source>
        <dbReference type="ARBA" id="ARBA00012927"/>
    </source>
</evidence>
<proteinExistence type="inferred from homology"/>
<dbReference type="Pfam" id="PF03786">
    <property type="entry name" value="UxuA"/>
    <property type="match status" value="1"/>
</dbReference>
<dbReference type="EC" id="4.2.1.8" evidence="5 9"/>
<keyword evidence="8 9" id="KW-0456">Lyase</keyword>
<evidence type="ECO:0000256" key="4">
    <source>
        <dbReference type="ARBA" id="ARBA00007389"/>
    </source>
</evidence>
<evidence type="ECO:0000256" key="7">
    <source>
        <dbReference type="ARBA" id="ARBA00023211"/>
    </source>
</evidence>
<protein>
    <recommendedName>
        <fullName evidence="5 9">Mannonate dehydratase</fullName>
        <ecNumber evidence="5 9">4.2.1.8</ecNumber>
    </recommendedName>
    <alternativeName>
        <fullName evidence="9">D-mannonate hydro-lyase</fullName>
    </alternativeName>
</protein>
<dbReference type="AlphaFoldDB" id="A0A2T1A7B5"/>
<comment type="catalytic activity">
    <reaction evidence="1 9">
        <text>D-mannonate = 2-dehydro-3-deoxy-D-gluconate + H2O</text>
        <dbReference type="Rhea" id="RHEA:20097"/>
        <dbReference type="ChEBI" id="CHEBI:15377"/>
        <dbReference type="ChEBI" id="CHEBI:17767"/>
        <dbReference type="ChEBI" id="CHEBI:57990"/>
        <dbReference type="EC" id="4.2.1.8"/>
    </reaction>
</comment>
<dbReference type="HAMAP" id="MF_00106">
    <property type="entry name" value="UxuA"/>
    <property type="match status" value="1"/>
</dbReference>
<comment type="function">
    <text evidence="2 9">Catalyzes the dehydration of D-mannonate.</text>
</comment>
<dbReference type="InterPro" id="IPR004628">
    <property type="entry name" value="Man_deHydtase"/>
</dbReference>
<evidence type="ECO:0000313" key="11">
    <source>
        <dbReference type="Proteomes" id="UP000237718"/>
    </source>
</evidence>
<comment type="caution">
    <text evidence="10">The sequence shown here is derived from an EMBL/GenBank/DDBJ whole genome shotgun (WGS) entry which is preliminary data.</text>
</comment>
<dbReference type="OrthoDB" id="9780250at2"/>
<dbReference type="PANTHER" id="PTHR30387:SF2">
    <property type="entry name" value="MANNONATE DEHYDRATASE"/>
    <property type="match status" value="1"/>
</dbReference>
<dbReference type="GO" id="GO:0042840">
    <property type="term" value="P:D-glucuronate catabolic process"/>
    <property type="evidence" value="ECO:0007669"/>
    <property type="project" value="TreeGrafter"/>
</dbReference>
<dbReference type="GO" id="GO:0030145">
    <property type="term" value="F:manganese ion binding"/>
    <property type="evidence" value="ECO:0007669"/>
    <property type="project" value="TreeGrafter"/>
</dbReference>
<dbReference type="PIRSF" id="PIRSF016049">
    <property type="entry name" value="Man_dehyd"/>
    <property type="match status" value="1"/>
</dbReference>
<dbReference type="EMBL" id="PVUF01000024">
    <property type="protein sequence ID" value="PRZ44480.1"/>
    <property type="molecule type" value="Genomic_DNA"/>
</dbReference>
<keyword evidence="6 9" id="KW-0408">Iron</keyword>
<dbReference type="NCBIfam" id="TIGR00695">
    <property type="entry name" value="uxuA"/>
    <property type="match status" value="1"/>
</dbReference>
<evidence type="ECO:0000256" key="3">
    <source>
        <dbReference type="ARBA" id="ARBA00004892"/>
    </source>
</evidence>
<name>A0A2T1A7B5_TRISK</name>
<evidence type="ECO:0000256" key="8">
    <source>
        <dbReference type="ARBA" id="ARBA00023239"/>
    </source>
</evidence>
<sequence>MIETWRWFGPNDPVTLADIRQAGATGIVTALHSLPNGTVWPVEQIAAHRDMIAAAGLTWDVVESVPVHEDIKRAAPGWEDKADAWAQSIRNLAACGIRTVCYNFMPLLDWTRTDLTYPLSDGALCLRYDAVDAAVFDIHILARDGADADHRPEIVTHAADRFAKMTEPECEALTRTIIAGLPGAEESFDLDSFRSHLALYADIDATRLRANLAAFLQLVVPVAEEVGVRLGIHPDDPPFPIFGLPRVASTAEDLDHVVHMVESPANGLTFCTGSLGVRADNDLPAMLTHFGEHVNFLHLRATLREKDGISFHEAPHLLGNVDMVAVCKAALAAESAQGRKLPFRPDHGHMLAHDQRVDSTPGYPYIGRLRGLAELRGVLHTLDWLQRAE</sequence>
<evidence type="ECO:0000256" key="1">
    <source>
        <dbReference type="ARBA" id="ARBA00001794"/>
    </source>
</evidence>
<comment type="cofactor">
    <cofactor evidence="9">
        <name>Fe(2+)</name>
        <dbReference type="ChEBI" id="CHEBI:29033"/>
    </cofactor>
    <cofactor evidence="9">
        <name>Mn(2+)</name>
        <dbReference type="ChEBI" id="CHEBI:29035"/>
    </cofactor>
</comment>
<gene>
    <name evidence="9" type="primary">uxuA</name>
    <name evidence="10" type="ORF">CLV89_12411</name>
</gene>
<dbReference type="InterPro" id="IPR036237">
    <property type="entry name" value="Xyl_isomerase-like_sf"/>
</dbReference>
<organism evidence="10 11">
    <name type="scientific">Tritonibacter scottomollicae</name>
    <name type="common">Epibacterium scottomollicae</name>
    <dbReference type="NCBI Taxonomy" id="483013"/>
    <lineage>
        <taxon>Bacteria</taxon>
        <taxon>Pseudomonadati</taxon>
        <taxon>Pseudomonadota</taxon>
        <taxon>Alphaproteobacteria</taxon>
        <taxon>Rhodobacterales</taxon>
        <taxon>Paracoccaceae</taxon>
        <taxon>Tritonibacter</taxon>
    </lineage>
</organism>
<reference evidence="10 11" key="1">
    <citation type="submission" date="2018-03" db="EMBL/GenBank/DDBJ databases">
        <title>Genomic Encyclopedia of Archaeal and Bacterial Type Strains, Phase II (KMG-II): from individual species to whole genera.</title>
        <authorList>
            <person name="Goeker M."/>
        </authorList>
    </citation>
    <scope>NUCLEOTIDE SEQUENCE [LARGE SCALE GENOMIC DNA]</scope>
    <source>
        <strain evidence="10 11">DSM 25328</strain>
    </source>
</reference>
<dbReference type="PANTHER" id="PTHR30387">
    <property type="entry name" value="MANNONATE DEHYDRATASE"/>
    <property type="match status" value="1"/>
</dbReference>
<evidence type="ECO:0000256" key="6">
    <source>
        <dbReference type="ARBA" id="ARBA00023004"/>
    </source>
</evidence>
<dbReference type="UniPathway" id="UPA00246"/>
<dbReference type="NCBIfam" id="NF003027">
    <property type="entry name" value="PRK03906.1"/>
    <property type="match status" value="1"/>
</dbReference>
<dbReference type="Gene3D" id="3.20.20.150">
    <property type="entry name" value="Divalent-metal-dependent TIM barrel enzymes"/>
    <property type="match status" value="1"/>
</dbReference>